<reference evidence="1" key="1">
    <citation type="submission" date="2022-06" db="EMBL/GenBank/DDBJ databases">
        <title>A novel DMS-producing enzyme.</title>
        <authorList>
            <person name="Zhang Y."/>
        </authorList>
    </citation>
    <scope>NUCLEOTIDE SEQUENCE</scope>
    <source>
        <strain evidence="1">RT37</strain>
    </source>
</reference>
<evidence type="ECO:0000313" key="1">
    <source>
        <dbReference type="EMBL" id="XBO69201.1"/>
    </source>
</evidence>
<accession>A0AAU7KC05</accession>
<protein>
    <submittedName>
        <fullName evidence="1">Uncharacterized protein</fullName>
    </submittedName>
</protein>
<proteinExistence type="predicted"/>
<sequence>MNAAIKCNYRSTMTDCPAHAVHMAVNRAEISGRRYGVFSCGEGKFRVRRVKGRPQSALEIITPSWSYDKAYREEVV</sequence>
<dbReference type="EMBL" id="CP098827">
    <property type="protein sequence ID" value="XBO69201.1"/>
    <property type="molecule type" value="Genomic_DNA"/>
</dbReference>
<name>A0AAU7KC05_9GAMM</name>
<organism evidence="1">
    <name type="scientific">Halomonas sp. RT37</name>
    <dbReference type="NCBI Taxonomy" id="2950872"/>
    <lineage>
        <taxon>Bacteria</taxon>
        <taxon>Pseudomonadati</taxon>
        <taxon>Pseudomonadota</taxon>
        <taxon>Gammaproteobacteria</taxon>
        <taxon>Oceanospirillales</taxon>
        <taxon>Halomonadaceae</taxon>
        <taxon>Halomonas</taxon>
    </lineage>
</organism>
<gene>
    <name evidence="1" type="ORF">NFG58_11190</name>
</gene>
<dbReference type="RefSeq" id="WP_108133147.1">
    <property type="nucleotide sequence ID" value="NZ_CP098827.1"/>
</dbReference>
<dbReference type="AlphaFoldDB" id="A0AAU7KC05"/>